<sequence>MSDLEGNVNKCHSKDPSNPDIHNGTRSAHSKSRKFCFRGIILILTDNCSSKETGSGFMLLSVKHLSKVKRTKQRATSIDSNVSERNGTETCETLPFSNFSQVDGVLMPQNTMCDEAIHDVYGSGSIEAEEFEDFDDPEDDIEINDDGNGIRDARTVSQNCFDVRSCSVIPTPVKPSNGGDICQVSLFK</sequence>
<keyword evidence="3" id="KW-1185">Reference proteome</keyword>
<feature type="region of interest" description="Disordered" evidence="1">
    <location>
        <begin position="1"/>
        <end position="27"/>
    </location>
</feature>
<dbReference type="EMBL" id="UZAL01039022">
    <property type="protein sequence ID" value="VDP74743.1"/>
    <property type="molecule type" value="Genomic_DNA"/>
</dbReference>
<evidence type="ECO:0000313" key="3">
    <source>
        <dbReference type="Proteomes" id="UP000269396"/>
    </source>
</evidence>
<organism evidence="2 3">
    <name type="scientific">Schistosoma mattheei</name>
    <dbReference type="NCBI Taxonomy" id="31246"/>
    <lineage>
        <taxon>Eukaryota</taxon>
        <taxon>Metazoa</taxon>
        <taxon>Spiralia</taxon>
        <taxon>Lophotrochozoa</taxon>
        <taxon>Platyhelminthes</taxon>
        <taxon>Trematoda</taxon>
        <taxon>Digenea</taxon>
        <taxon>Strigeidida</taxon>
        <taxon>Schistosomatoidea</taxon>
        <taxon>Schistosomatidae</taxon>
        <taxon>Schistosoma</taxon>
    </lineage>
</organism>
<evidence type="ECO:0000256" key="1">
    <source>
        <dbReference type="SAM" id="MobiDB-lite"/>
    </source>
</evidence>
<protein>
    <submittedName>
        <fullName evidence="2">Uncharacterized protein</fullName>
    </submittedName>
</protein>
<proteinExistence type="predicted"/>
<evidence type="ECO:0000313" key="2">
    <source>
        <dbReference type="EMBL" id="VDP74743.1"/>
    </source>
</evidence>
<reference evidence="2 3" key="1">
    <citation type="submission" date="2018-11" db="EMBL/GenBank/DDBJ databases">
        <authorList>
            <consortium name="Pathogen Informatics"/>
        </authorList>
    </citation>
    <scope>NUCLEOTIDE SEQUENCE [LARGE SCALE GENOMIC DNA]</scope>
    <source>
        <strain>Denwood</strain>
        <strain evidence="3">Zambia</strain>
    </source>
</reference>
<accession>A0A183PTD5</accession>
<gene>
    <name evidence="2" type="ORF">SMTD_LOCUS17621</name>
</gene>
<name>A0A183PTD5_9TREM</name>
<dbReference type="AlphaFoldDB" id="A0A183PTD5"/>
<dbReference type="Proteomes" id="UP000269396">
    <property type="component" value="Unassembled WGS sequence"/>
</dbReference>